<feature type="transmembrane region" description="Helical" evidence="1">
    <location>
        <begin position="43"/>
        <end position="68"/>
    </location>
</feature>
<dbReference type="Proteomes" id="UP000778578">
    <property type="component" value="Unassembled WGS sequence"/>
</dbReference>
<sequence length="279" mass="29275">MTTTTLPADSLAQAPAPAPRGHVTQARVLRSEWIKLRTLRSTFFTLLTAMVALIGLGALFSAFTASHWPSMSPGERAHFDPALTSLRGFFLAQLAIGVLGVLMISGEYATGMIRASLAAVPTRLPVLWAKAALYAAVVWVLTTASALVAFLIGQSLLSSRHIGISLSDPGALRMVLGAGLYLTVVGLLGVAIGALIRNTAGGIATVFGLLLVVPVLAEALPTSWGNHVNQWLPSNAGQSLLSLHHEAHTLQPWTGFAVFCLYAVVALAGAAVLLKRRDA</sequence>
<keyword evidence="1" id="KW-0472">Membrane</keyword>
<keyword evidence="3" id="KW-1185">Reference proteome</keyword>
<evidence type="ECO:0000313" key="3">
    <source>
        <dbReference type="Proteomes" id="UP000778578"/>
    </source>
</evidence>
<comment type="caution">
    <text evidence="2">The sequence shown here is derived from an EMBL/GenBank/DDBJ whole genome shotgun (WGS) entry which is preliminary data.</text>
</comment>
<evidence type="ECO:0000313" key="2">
    <source>
        <dbReference type="EMBL" id="MBY8879521.1"/>
    </source>
</evidence>
<evidence type="ECO:0000256" key="1">
    <source>
        <dbReference type="SAM" id="Phobius"/>
    </source>
</evidence>
<dbReference type="PANTHER" id="PTHR37305:SF1">
    <property type="entry name" value="MEMBRANE PROTEIN"/>
    <property type="match status" value="1"/>
</dbReference>
<name>A0ABS7Q8N9_9ACTN</name>
<feature type="transmembrane region" description="Helical" evidence="1">
    <location>
        <begin position="203"/>
        <end position="224"/>
    </location>
</feature>
<feature type="transmembrane region" description="Helical" evidence="1">
    <location>
        <begin position="253"/>
        <end position="274"/>
    </location>
</feature>
<accession>A0ABS7Q8N9</accession>
<organism evidence="2 3">
    <name type="scientific">Actinacidiphila acidipaludis</name>
    <dbReference type="NCBI Taxonomy" id="2873382"/>
    <lineage>
        <taxon>Bacteria</taxon>
        <taxon>Bacillati</taxon>
        <taxon>Actinomycetota</taxon>
        <taxon>Actinomycetes</taxon>
        <taxon>Kitasatosporales</taxon>
        <taxon>Streptomycetaceae</taxon>
        <taxon>Actinacidiphila</taxon>
    </lineage>
</organism>
<dbReference type="Pfam" id="PF12730">
    <property type="entry name" value="ABC2_membrane_4"/>
    <property type="match status" value="1"/>
</dbReference>
<keyword evidence="1" id="KW-1133">Transmembrane helix</keyword>
<keyword evidence="1" id="KW-0812">Transmembrane</keyword>
<dbReference type="EMBL" id="JAINZZ010000020">
    <property type="protein sequence ID" value="MBY8879521.1"/>
    <property type="molecule type" value="Genomic_DNA"/>
</dbReference>
<feature type="transmembrane region" description="Helical" evidence="1">
    <location>
        <begin position="131"/>
        <end position="152"/>
    </location>
</feature>
<feature type="transmembrane region" description="Helical" evidence="1">
    <location>
        <begin position="88"/>
        <end position="110"/>
    </location>
</feature>
<gene>
    <name evidence="2" type="ORF">K7862_18025</name>
</gene>
<proteinExistence type="predicted"/>
<feature type="transmembrane region" description="Helical" evidence="1">
    <location>
        <begin position="172"/>
        <end position="196"/>
    </location>
</feature>
<dbReference type="RefSeq" id="WP_222963644.1">
    <property type="nucleotide sequence ID" value="NZ_JAINZZ010000020.1"/>
</dbReference>
<reference evidence="2 3" key="1">
    <citation type="submission" date="2021-08" db="EMBL/GenBank/DDBJ databases">
        <title>WGS of actinomycetes from Thailand.</title>
        <authorList>
            <person name="Thawai C."/>
        </authorList>
    </citation>
    <scope>NUCLEOTIDE SEQUENCE [LARGE SCALE GENOMIC DNA]</scope>
    <source>
        <strain evidence="2 3">PLK6-54</strain>
    </source>
</reference>
<protein>
    <submittedName>
        <fullName evidence="2">ABC transporter permease</fullName>
    </submittedName>
</protein>
<dbReference type="PANTHER" id="PTHR37305">
    <property type="entry name" value="INTEGRAL MEMBRANE PROTEIN-RELATED"/>
    <property type="match status" value="1"/>
</dbReference>